<sequence>MKVIIRLFLVVVFLGLVFGGIFGWKYLQMQEMAKQANQPQPPATIATATAREVSWRPGIQSVGSVSPVQGIEITTEVAGKISEVSFESSSRVKDGDVLVQLDDSVDQASLRGLKADRELARVQFERNANLLPKRAVSQSQYDEAKARYEAARAQVAEQEARIAKKVIRAPFDGLLGIKQVDQGEYITAGQSLVTLTALDPIYVDYAVPERRFGDLRNGQTVQIRVSAYPERQFEGEITAIDSGVDEGTRSVNVRATLPNPDDVLRPGMFARVQTLMPEERTVVVVPRTAISYNTYGDFVYVVTGNDGGQRVAKRRAVTTGATQSGSVEITDGLSAGEEVVRAGLVKLRDGQPVTVDNSTALDGEVSGE</sequence>
<dbReference type="FunFam" id="2.40.30.170:FF:000010">
    <property type="entry name" value="Efflux RND transporter periplasmic adaptor subunit"/>
    <property type="match status" value="1"/>
</dbReference>
<dbReference type="GO" id="GO:1990281">
    <property type="term" value="C:efflux pump complex"/>
    <property type="evidence" value="ECO:0007669"/>
    <property type="project" value="TreeGrafter"/>
</dbReference>
<protein>
    <submittedName>
        <fullName evidence="7">Toluene efflux pump periplasmic linker protein TtgG</fullName>
    </submittedName>
</protein>
<dbReference type="PANTHER" id="PTHR30469:SF11">
    <property type="entry name" value="BLL4320 PROTEIN"/>
    <property type="match status" value="1"/>
</dbReference>
<name>A0A5B8RBS0_9ZZZZ</name>
<gene>
    <name evidence="7" type="primary">ttgG</name>
    <name evidence="7" type="ORF">KBTEX_01222</name>
</gene>
<dbReference type="NCBIfam" id="TIGR01730">
    <property type="entry name" value="RND_mfp"/>
    <property type="match status" value="1"/>
</dbReference>
<dbReference type="Pfam" id="PF25917">
    <property type="entry name" value="BSH_RND"/>
    <property type="match status" value="1"/>
</dbReference>
<feature type="domain" description="YknX-like C-terminal permuted SH3-like" evidence="6">
    <location>
        <begin position="282"/>
        <end position="355"/>
    </location>
</feature>
<evidence type="ECO:0000256" key="1">
    <source>
        <dbReference type="ARBA" id="ARBA00009477"/>
    </source>
</evidence>
<organism evidence="7">
    <name type="scientific">uncultured organism</name>
    <dbReference type="NCBI Taxonomy" id="155900"/>
    <lineage>
        <taxon>unclassified sequences</taxon>
        <taxon>environmental samples</taxon>
    </lineage>
</organism>
<dbReference type="EMBL" id="MN079091">
    <property type="protein sequence ID" value="QEA04904.1"/>
    <property type="molecule type" value="Genomic_DNA"/>
</dbReference>
<dbReference type="Gene3D" id="1.10.287.470">
    <property type="entry name" value="Helix hairpin bin"/>
    <property type="match status" value="1"/>
</dbReference>
<keyword evidence="2" id="KW-0175">Coiled coil</keyword>
<evidence type="ECO:0000313" key="7">
    <source>
        <dbReference type="EMBL" id="QEA04904.1"/>
    </source>
</evidence>
<reference evidence="7" key="1">
    <citation type="submission" date="2019-06" db="EMBL/GenBank/DDBJ databases">
        <authorList>
            <person name="Murdoch R.W."/>
            <person name="Fathepure B."/>
        </authorList>
    </citation>
    <scope>NUCLEOTIDE SEQUENCE</scope>
</reference>
<dbReference type="SUPFAM" id="SSF111369">
    <property type="entry name" value="HlyD-like secretion proteins"/>
    <property type="match status" value="1"/>
</dbReference>
<evidence type="ECO:0000256" key="2">
    <source>
        <dbReference type="SAM" id="Coils"/>
    </source>
</evidence>
<evidence type="ECO:0000259" key="3">
    <source>
        <dbReference type="Pfam" id="PF25876"/>
    </source>
</evidence>
<dbReference type="InterPro" id="IPR058637">
    <property type="entry name" value="YknX-like_C"/>
</dbReference>
<comment type="similarity">
    <text evidence="1">Belongs to the membrane fusion protein (MFP) (TC 8.A.1) family.</text>
</comment>
<dbReference type="Pfam" id="PF25876">
    <property type="entry name" value="HH_MFP_RND"/>
    <property type="match status" value="1"/>
</dbReference>
<dbReference type="Pfam" id="PF25989">
    <property type="entry name" value="YknX_C"/>
    <property type="match status" value="1"/>
</dbReference>
<evidence type="ECO:0000259" key="5">
    <source>
        <dbReference type="Pfam" id="PF25954"/>
    </source>
</evidence>
<feature type="coiled-coil region" evidence="2">
    <location>
        <begin position="134"/>
        <end position="168"/>
    </location>
</feature>
<dbReference type="PANTHER" id="PTHR30469">
    <property type="entry name" value="MULTIDRUG RESISTANCE PROTEIN MDTA"/>
    <property type="match status" value="1"/>
</dbReference>
<proteinExistence type="inferred from homology"/>
<evidence type="ECO:0000259" key="6">
    <source>
        <dbReference type="Pfam" id="PF25989"/>
    </source>
</evidence>
<dbReference type="InterPro" id="IPR058792">
    <property type="entry name" value="Beta-barrel_RND_2"/>
</dbReference>
<feature type="domain" description="CusB-like beta-barrel" evidence="5">
    <location>
        <begin position="201"/>
        <end position="274"/>
    </location>
</feature>
<dbReference type="Pfam" id="PF25954">
    <property type="entry name" value="Beta-barrel_RND_2"/>
    <property type="match status" value="1"/>
</dbReference>
<feature type="domain" description="Multidrug resistance protein MdtA-like barrel-sandwich hybrid" evidence="4">
    <location>
        <begin position="71"/>
        <end position="195"/>
    </location>
</feature>
<dbReference type="GO" id="GO:0015562">
    <property type="term" value="F:efflux transmembrane transporter activity"/>
    <property type="evidence" value="ECO:0007669"/>
    <property type="project" value="TreeGrafter"/>
</dbReference>
<dbReference type="InterPro" id="IPR058624">
    <property type="entry name" value="MdtA-like_HH"/>
</dbReference>
<dbReference type="InterPro" id="IPR058625">
    <property type="entry name" value="MdtA-like_BSH"/>
</dbReference>
<dbReference type="Gene3D" id="2.40.30.170">
    <property type="match status" value="1"/>
</dbReference>
<dbReference type="Gene3D" id="2.40.50.100">
    <property type="match status" value="1"/>
</dbReference>
<evidence type="ECO:0000259" key="4">
    <source>
        <dbReference type="Pfam" id="PF25917"/>
    </source>
</evidence>
<dbReference type="Gene3D" id="2.40.420.20">
    <property type="match status" value="1"/>
</dbReference>
<dbReference type="InterPro" id="IPR006143">
    <property type="entry name" value="RND_pump_MFP"/>
</dbReference>
<feature type="domain" description="Multidrug resistance protein MdtA-like alpha-helical hairpin" evidence="3">
    <location>
        <begin position="107"/>
        <end position="163"/>
    </location>
</feature>
<dbReference type="AlphaFoldDB" id="A0A5B8RBS0"/>
<accession>A0A5B8RBS0</accession>